<name>A0A1D1VXH4_RAMVA</name>
<keyword evidence="1" id="KW-1133">Transmembrane helix</keyword>
<keyword evidence="1" id="KW-0812">Transmembrane</keyword>
<dbReference type="OrthoDB" id="10065302at2759"/>
<evidence type="ECO:0000313" key="2">
    <source>
        <dbReference type="EMBL" id="GAV03714.1"/>
    </source>
</evidence>
<dbReference type="Proteomes" id="UP000186922">
    <property type="component" value="Unassembled WGS sequence"/>
</dbReference>
<protein>
    <submittedName>
        <fullName evidence="2">Uncharacterized protein</fullName>
    </submittedName>
</protein>
<feature type="transmembrane region" description="Helical" evidence="1">
    <location>
        <begin position="16"/>
        <end position="39"/>
    </location>
</feature>
<proteinExistence type="predicted"/>
<keyword evidence="3" id="KW-1185">Reference proteome</keyword>
<organism evidence="2 3">
    <name type="scientific">Ramazzottius varieornatus</name>
    <name type="common">Water bear</name>
    <name type="synonym">Tardigrade</name>
    <dbReference type="NCBI Taxonomy" id="947166"/>
    <lineage>
        <taxon>Eukaryota</taxon>
        <taxon>Metazoa</taxon>
        <taxon>Ecdysozoa</taxon>
        <taxon>Tardigrada</taxon>
        <taxon>Eutardigrada</taxon>
        <taxon>Parachela</taxon>
        <taxon>Hypsibioidea</taxon>
        <taxon>Ramazzottiidae</taxon>
        <taxon>Ramazzottius</taxon>
    </lineage>
</organism>
<reference evidence="2 3" key="1">
    <citation type="journal article" date="2016" name="Nat. Commun.">
        <title>Extremotolerant tardigrade genome and improved radiotolerance of human cultured cells by tardigrade-unique protein.</title>
        <authorList>
            <person name="Hashimoto T."/>
            <person name="Horikawa D.D."/>
            <person name="Saito Y."/>
            <person name="Kuwahara H."/>
            <person name="Kozuka-Hata H."/>
            <person name="Shin-I T."/>
            <person name="Minakuchi Y."/>
            <person name="Ohishi K."/>
            <person name="Motoyama A."/>
            <person name="Aizu T."/>
            <person name="Enomoto A."/>
            <person name="Kondo K."/>
            <person name="Tanaka S."/>
            <person name="Hara Y."/>
            <person name="Koshikawa S."/>
            <person name="Sagara H."/>
            <person name="Miura T."/>
            <person name="Yokobori S."/>
            <person name="Miyagawa K."/>
            <person name="Suzuki Y."/>
            <person name="Kubo T."/>
            <person name="Oyama M."/>
            <person name="Kohara Y."/>
            <person name="Fujiyama A."/>
            <person name="Arakawa K."/>
            <person name="Katayama T."/>
            <person name="Toyoda A."/>
            <person name="Kunieda T."/>
        </authorList>
    </citation>
    <scope>NUCLEOTIDE SEQUENCE [LARGE SCALE GENOMIC DNA]</scope>
    <source>
        <strain evidence="2 3">YOKOZUNA-1</strain>
    </source>
</reference>
<evidence type="ECO:0000256" key="1">
    <source>
        <dbReference type="SAM" id="Phobius"/>
    </source>
</evidence>
<gene>
    <name evidence="2" type="primary">RvY_14103-1</name>
    <name evidence="2" type="synonym">RvY_14103.1</name>
    <name evidence="2" type="ORF">RvY_14103</name>
</gene>
<dbReference type="AlphaFoldDB" id="A0A1D1VXH4"/>
<comment type="caution">
    <text evidence="2">The sequence shown here is derived from an EMBL/GenBank/DDBJ whole genome shotgun (WGS) entry which is preliminary data.</text>
</comment>
<accession>A0A1D1VXH4</accession>
<keyword evidence="1" id="KW-0472">Membrane</keyword>
<sequence length="109" mass="12417">MEEFRINVSDYETPSAVVHIGIITLGLLYAAEMGSLYYITPAYNSALDDIKQTYPRLRVSQHFVADPAFRLCGDLMPDSDNLLARFYYGREPKWRRANFAVFLSNEAGT</sequence>
<dbReference type="EMBL" id="BDGG01000010">
    <property type="protein sequence ID" value="GAV03714.1"/>
    <property type="molecule type" value="Genomic_DNA"/>
</dbReference>
<evidence type="ECO:0000313" key="3">
    <source>
        <dbReference type="Proteomes" id="UP000186922"/>
    </source>
</evidence>